<keyword evidence="5" id="KW-1185">Reference proteome</keyword>
<dbReference type="GO" id="GO:0006355">
    <property type="term" value="P:regulation of DNA-templated transcription"/>
    <property type="evidence" value="ECO:0000318"/>
    <property type="project" value="GO_Central"/>
</dbReference>
<name>W1NDV6_AMBTC</name>
<evidence type="ECO:0000256" key="2">
    <source>
        <dbReference type="ARBA" id="ARBA00023163"/>
    </source>
</evidence>
<dbReference type="Gramene" id="ERM93927">
    <property type="protein sequence ID" value="ERM93927"/>
    <property type="gene ID" value="AMTR_s00137p00078020"/>
</dbReference>
<gene>
    <name evidence="4" type="ORF">AMTR_s00137p00078020</name>
</gene>
<dbReference type="PANTHER" id="PTHR31636">
    <property type="entry name" value="OSJNBA0084A10.13 PROTEIN-RELATED"/>
    <property type="match status" value="1"/>
</dbReference>
<feature type="short sequence motif" description="VHIID" evidence="3">
    <location>
        <begin position="149"/>
        <end position="153"/>
    </location>
</feature>
<dbReference type="Pfam" id="PF03514">
    <property type="entry name" value="GRAS"/>
    <property type="match status" value="1"/>
</dbReference>
<proteinExistence type="inferred from homology"/>
<dbReference type="Proteomes" id="UP000017836">
    <property type="component" value="Unassembled WGS sequence"/>
</dbReference>
<dbReference type="HOGENOM" id="CLU_011924_5_0_1"/>
<reference evidence="5" key="1">
    <citation type="journal article" date="2013" name="Science">
        <title>The Amborella genome and the evolution of flowering plants.</title>
        <authorList>
            <consortium name="Amborella Genome Project"/>
        </authorList>
    </citation>
    <scope>NUCLEOTIDE SEQUENCE [LARGE SCALE GENOMIC DNA]</scope>
</reference>
<protein>
    <submittedName>
        <fullName evidence="4">Uncharacterized protein</fullName>
    </submittedName>
</protein>
<keyword evidence="1" id="KW-0805">Transcription regulation</keyword>
<evidence type="ECO:0000313" key="5">
    <source>
        <dbReference type="Proteomes" id="UP000017836"/>
    </source>
</evidence>
<comment type="caution">
    <text evidence="3">Lacks conserved residue(s) required for the propagation of feature annotation.</text>
</comment>
<dbReference type="OMA" id="MLQFTGT"/>
<sequence>MMHHYAAAGGGAALSLTLAPKPPTPGCPLLSAPVSKGPGGADAHCMEQLLAHCAAALQANDATLAHQILWVLNNIASPDGDSNQRLTAAFLRALVMRAGNPAPALESLRPLSPVQLATFIDLTPWHRFGFAAANATILDVMARLSAPALHVLDIGVAHCMQYPTLIDAISCIRPSPPSLRLTVIEPDPTWLACPPLNTTYEELGQKLMAFALVRGVKLEFGVLKPGNMGLVDRVSTVGRNQGEMLVVNSQHSLRYVPEETAGSTIRNDLLSKIREMEPDLFVVVDEDVDFVSEQLGSRIRSAFNYWWMWFDAGEAAMGRRSEERGGLERLVGGRIENLVVGEGRGRVERGERKGRWGGRLRRAGFEGVGLGEGAEAEVRGVLEEHAAGWGVKREDGDLVLTWKGHNAVFAMAWVPR</sequence>
<keyword evidence="2" id="KW-0804">Transcription</keyword>
<dbReference type="AlphaFoldDB" id="W1NDV6"/>
<evidence type="ECO:0000256" key="3">
    <source>
        <dbReference type="PROSITE-ProRule" id="PRU01191"/>
    </source>
</evidence>
<evidence type="ECO:0000313" key="4">
    <source>
        <dbReference type="EMBL" id="ERM93927.1"/>
    </source>
</evidence>
<dbReference type="InterPro" id="IPR005202">
    <property type="entry name" value="TF_GRAS"/>
</dbReference>
<comment type="similarity">
    <text evidence="3">Belongs to the GRAS family.</text>
</comment>
<organism evidence="4 5">
    <name type="scientific">Amborella trichopoda</name>
    <dbReference type="NCBI Taxonomy" id="13333"/>
    <lineage>
        <taxon>Eukaryota</taxon>
        <taxon>Viridiplantae</taxon>
        <taxon>Streptophyta</taxon>
        <taxon>Embryophyta</taxon>
        <taxon>Tracheophyta</taxon>
        <taxon>Spermatophyta</taxon>
        <taxon>Magnoliopsida</taxon>
        <taxon>Amborellales</taxon>
        <taxon>Amborellaceae</taxon>
        <taxon>Amborella</taxon>
    </lineage>
</organism>
<evidence type="ECO:0000256" key="1">
    <source>
        <dbReference type="ARBA" id="ARBA00023015"/>
    </source>
</evidence>
<dbReference type="GO" id="GO:0003700">
    <property type="term" value="F:DNA-binding transcription factor activity"/>
    <property type="evidence" value="ECO:0000318"/>
    <property type="project" value="GO_Central"/>
</dbReference>
<feature type="region of interest" description="SAW" evidence="3">
    <location>
        <begin position="340"/>
        <end position="414"/>
    </location>
</feature>
<accession>W1NDV6</accession>
<dbReference type="eggNOG" id="ENOG502QR1S">
    <property type="taxonomic scope" value="Eukaryota"/>
</dbReference>
<dbReference type="GO" id="GO:0043565">
    <property type="term" value="F:sequence-specific DNA binding"/>
    <property type="evidence" value="ECO:0000318"/>
    <property type="project" value="GO_Central"/>
</dbReference>
<dbReference type="PROSITE" id="PS50985">
    <property type="entry name" value="GRAS"/>
    <property type="match status" value="1"/>
</dbReference>
<dbReference type="EMBL" id="KI397541">
    <property type="protein sequence ID" value="ERM93927.1"/>
    <property type="molecule type" value="Genomic_DNA"/>
</dbReference>
<dbReference type="GO" id="GO:0005634">
    <property type="term" value="C:nucleus"/>
    <property type="evidence" value="ECO:0000318"/>
    <property type="project" value="GO_Central"/>
</dbReference>
<dbReference type="STRING" id="13333.W1NDV6"/>